<evidence type="ECO:0000313" key="3">
    <source>
        <dbReference type="Proteomes" id="UP001056756"/>
    </source>
</evidence>
<protein>
    <submittedName>
        <fullName evidence="2">Uncharacterized protein</fullName>
    </submittedName>
</protein>
<dbReference type="AlphaFoldDB" id="A0A9J6ZCE9"/>
<feature type="transmembrane region" description="Helical" evidence="1">
    <location>
        <begin position="191"/>
        <end position="215"/>
    </location>
</feature>
<dbReference type="KEGG" id="plig:NAG76_17990"/>
<keyword evidence="1" id="KW-0812">Transmembrane</keyword>
<accession>A0A9J6ZCE9</accession>
<feature type="transmembrane region" description="Helical" evidence="1">
    <location>
        <begin position="7"/>
        <end position="29"/>
    </location>
</feature>
<sequence>MANLRLIVLIIMFEVLTTVLVVLGIYFGVSTFPFFDTSFTTGDPAAQTISFNATIPLNMPTLTDIKVPYTHLQSGTQSWVILSIILSAVFVVLQSFVRGMYLGGLKGWVQQQKTVPLLYCGRKYFKGMLAWSIFQLIIGFLTFLLAAAFFPLALILIICLIFFSLTPYLIVLQEIPFSEALSKSPQKFTRYFWSMFPLALLALLLTFIISLTKLITSPWGYALPLVTYALVGNWLVGEFVQLLIVKLQGSNEKIPEQQFQKVDTSRISIFVTILLIPILVTVGIVSTSGKYLSVFDLGNKDRFEGISYNANFSDIFYISDQRYTAYEWQSGDYYIDMKLPDLSSNQKPQQLRGIADITWQINEEVRTVNGNTTNIDVQPFLRESKLLYRLVQETALDGTKYYSTLNGSASIIQGSEHALEPLSVQVMVSGDGNNIFVFQYPSNLDISQVFNVSNDGQFLIPRTSHVNPMYINTYWFSKERTIDEVFELLKSKNKSNDVTSLNKIYIALAVAMQEADGNMVSNILEILKRENIDVNAPNWRESEWTDYLRNQYEGASLQRILDFVTKVGTQFSYGATEVIEKSNETITTYFIKVPFPNDTLTIQFEENKEDGRMLSITVID</sequence>
<feature type="transmembrane region" description="Helical" evidence="1">
    <location>
        <begin position="79"/>
        <end position="103"/>
    </location>
</feature>
<keyword evidence="1" id="KW-1133">Transmembrane helix</keyword>
<feature type="transmembrane region" description="Helical" evidence="1">
    <location>
        <begin position="152"/>
        <end position="171"/>
    </location>
</feature>
<dbReference type="EMBL" id="CP097899">
    <property type="protein sequence ID" value="URN93700.1"/>
    <property type="molecule type" value="Genomic_DNA"/>
</dbReference>
<dbReference type="Proteomes" id="UP001056756">
    <property type="component" value="Chromosome"/>
</dbReference>
<evidence type="ECO:0000313" key="2">
    <source>
        <dbReference type="EMBL" id="URN93700.1"/>
    </source>
</evidence>
<proteinExistence type="predicted"/>
<organism evidence="2 3">
    <name type="scientific">Candidatus Pristimantibacillus lignocellulolyticus</name>
    <dbReference type="NCBI Taxonomy" id="2994561"/>
    <lineage>
        <taxon>Bacteria</taxon>
        <taxon>Bacillati</taxon>
        <taxon>Bacillota</taxon>
        <taxon>Bacilli</taxon>
        <taxon>Bacillales</taxon>
        <taxon>Paenibacillaceae</taxon>
        <taxon>Candidatus Pristimantibacillus</taxon>
    </lineage>
</organism>
<gene>
    <name evidence="2" type="ORF">NAG76_17990</name>
</gene>
<keyword evidence="1" id="KW-0472">Membrane</keyword>
<name>A0A9J6ZCE9_9BACL</name>
<feature type="transmembrane region" description="Helical" evidence="1">
    <location>
        <begin position="124"/>
        <end position="146"/>
    </location>
</feature>
<evidence type="ECO:0000256" key="1">
    <source>
        <dbReference type="SAM" id="Phobius"/>
    </source>
</evidence>
<feature type="transmembrane region" description="Helical" evidence="1">
    <location>
        <begin position="221"/>
        <end position="245"/>
    </location>
</feature>
<reference evidence="2" key="1">
    <citation type="submission" date="2022-05" db="EMBL/GenBank/DDBJ databases">
        <title>Novel bacterial taxa in a minimal lignocellulolytic consortium and its capacity to transform plastics disclosed by genome-resolved metagenomics.</title>
        <authorList>
            <person name="Rodriguez C.A.D."/>
            <person name="Diaz-Garcia L."/>
            <person name="Herrera K."/>
            <person name="Tarazona N.A."/>
            <person name="Sproer C."/>
            <person name="Overmann J."/>
            <person name="Jimenez D.J."/>
        </authorList>
    </citation>
    <scope>NUCLEOTIDE SEQUENCE</scope>
    <source>
        <strain evidence="2">MAG5</strain>
    </source>
</reference>
<feature type="transmembrane region" description="Helical" evidence="1">
    <location>
        <begin position="266"/>
        <end position="285"/>
    </location>
</feature>